<dbReference type="RefSeq" id="WP_059084299.1">
    <property type="nucleotide sequence ID" value="NZ_BCMM01000053.1"/>
</dbReference>
<evidence type="ECO:0000313" key="2">
    <source>
        <dbReference type="EMBL" id="GAQ67246.1"/>
    </source>
</evidence>
<dbReference type="OrthoDB" id="4537149at2"/>
<dbReference type="EMBL" id="BCMM01000053">
    <property type="protein sequence ID" value="GAQ67246.1"/>
    <property type="molecule type" value="Genomic_DNA"/>
</dbReference>
<dbReference type="AlphaFoldDB" id="A0A100JX08"/>
<dbReference type="PANTHER" id="PTHR35400:SF3">
    <property type="entry name" value="SLL1072 PROTEIN"/>
    <property type="match status" value="1"/>
</dbReference>
<reference evidence="3" key="3">
    <citation type="submission" date="2016-02" db="EMBL/GenBank/DDBJ databases">
        <title>Draft genome of pathogenic Streptomyces sp. in Japan.</title>
        <authorList>
            <person name="Tomihama T."/>
            <person name="Ikenaga M."/>
            <person name="Sakai M."/>
            <person name="Okubo T."/>
            <person name="Ikeda S."/>
        </authorList>
    </citation>
    <scope>NUCLEOTIDE SEQUENCE [LARGE SCALE GENOMIC DNA]</scope>
    <source>
        <strain evidence="3">S58</strain>
    </source>
</reference>
<dbReference type="InterPro" id="IPR011335">
    <property type="entry name" value="Restrct_endonuc-II-like"/>
</dbReference>
<dbReference type="SUPFAM" id="SSF52980">
    <property type="entry name" value="Restriction endonuclease-like"/>
    <property type="match status" value="1"/>
</dbReference>
<gene>
    <name evidence="2" type="ORF">SsS58_07694</name>
</gene>
<dbReference type="PANTHER" id="PTHR35400">
    <property type="entry name" value="SLR1083 PROTEIN"/>
    <property type="match status" value="1"/>
</dbReference>
<dbReference type="Gene3D" id="3.90.1570.10">
    <property type="entry name" value="tt1808, chain A"/>
    <property type="match status" value="1"/>
</dbReference>
<evidence type="ECO:0000259" key="1">
    <source>
        <dbReference type="Pfam" id="PF05685"/>
    </source>
</evidence>
<evidence type="ECO:0000313" key="3">
    <source>
        <dbReference type="Proteomes" id="UP000067448"/>
    </source>
</evidence>
<sequence>MRAGTDRTSQMSVEEFEAIASAAPETVTLEFIDGRLGVKRAADGSLGTIVARLARHFLWTRPDLDLYRGQGLRVDTSREGRARPDAVLVPEAHFAGHGEWADPDGVLMVVEVTSYDADTDRCDRQEKPAVYGRSGIPLYLLIDRGSRTVVVHSGPDPLVGGYRDVRTAAFGERVSLPDPVGTELDTEILGAYVR</sequence>
<organism evidence="2 3">
    <name type="scientific">Streptomyces scabiei</name>
    <dbReference type="NCBI Taxonomy" id="1930"/>
    <lineage>
        <taxon>Bacteria</taxon>
        <taxon>Bacillati</taxon>
        <taxon>Actinomycetota</taxon>
        <taxon>Actinomycetes</taxon>
        <taxon>Kitasatosporales</taxon>
        <taxon>Streptomycetaceae</taxon>
        <taxon>Streptomyces</taxon>
    </lineage>
</organism>
<comment type="caution">
    <text evidence="2">The sequence shown here is derived from an EMBL/GenBank/DDBJ whole genome shotgun (WGS) entry which is preliminary data.</text>
</comment>
<reference evidence="3" key="1">
    <citation type="submission" date="2015-11" db="EMBL/GenBank/DDBJ databases">
        <authorList>
            <consortium name="Cross-ministerial Strategic Innovation Promotion Program (SIP) consortium"/>
            <person name="Tomihama T."/>
            <person name="Ikenaga M."/>
            <person name="Sakai M."/>
            <person name="Okubo T."/>
            <person name="Ikeda S."/>
        </authorList>
    </citation>
    <scope>NUCLEOTIDE SEQUENCE [LARGE SCALE GENOMIC DNA]</scope>
    <source>
        <strain evidence="3">S58</strain>
    </source>
</reference>
<dbReference type="InterPro" id="IPR012296">
    <property type="entry name" value="Nuclease_put_TT1808"/>
</dbReference>
<proteinExistence type="predicted"/>
<protein>
    <recommendedName>
        <fullName evidence="1">Putative restriction endonuclease domain-containing protein</fullName>
    </recommendedName>
</protein>
<feature type="domain" description="Putative restriction endonuclease" evidence="1">
    <location>
        <begin position="13"/>
        <end position="185"/>
    </location>
</feature>
<accession>A0A100JX08</accession>
<reference evidence="2 3" key="2">
    <citation type="journal article" date="2016" name="Genome Announc.">
        <title>Draft Genome Sequences of Streptomyces scabiei S58, Streptomyces turgidiscabies T45, and Streptomyces acidiscabies a10, the Pathogens of Potato Common Scab, Isolated in Japan.</title>
        <authorList>
            <person name="Tomihama T."/>
            <person name="Nishi Y."/>
            <person name="Sakai M."/>
            <person name="Ikenaga M."/>
            <person name="Okubo T."/>
            <person name="Ikeda S."/>
        </authorList>
    </citation>
    <scope>NUCLEOTIDE SEQUENCE [LARGE SCALE GENOMIC DNA]</scope>
    <source>
        <strain evidence="2 3">S58</strain>
    </source>
</reference>
<dbReference type="CDD" id="cd06260">
    <property type="entry name" value="DUF820-like"/>
    <property type="match status" value="1"/>
</dbReference>
<dbReference type="Proteomes" id="UP000067448">
    <property type="component" value="Unassembled WGS sequence"/>
</dbReference>
<dbReference type="Pfam" id="PF05685">
    <property type="entry name" value="Uma2"/>
    <property type="match status" value="1"/>
</dbReference>
<dbReference type="InterPro" id="IPR008538">
    <property type="entry name" value="Uma2"/>
</dbReference>
<name>A0A100JX08_STRSC</name>